<keyword evidence="1" id="KW-0812">Transmembrane</keyword>
<organism evidence="2 3">
    <name type="scientific">Methylobrevis pamukkalensis</name>
    <dbReference type="NCBI Taxonomy" id="1439726"/>
    <lineage>
        <taxon>Bacteria</taxon>
        <taxon>Pseudomonadati</taxon>
        <taxon>Pseudomonadota</taxon>
        <taxon>Alphaproteobacteria</taxon>
        <taxon>Hyphomicrobiales</taxon>
        <taxon>Pleomorphomonadaceae</taxon>
        <taxon>Methylobrevis</taxon>
    </lineage>
</organism>
<reference evidence="2 3" key="1">
    <citation type="submission" date="2016-07" db="EMBL/GenBank/DDBJ databases">
        <title>Draft Genome Sequence of Methylobrevis pamukkalensis PK2.</title>
        <authorList>
            <person name="Vasilenko O.V."/>
            <person name="Doronina N.V."/>
            <person name="Shmareva M.N."/>
            <person name="Tarlachkov S.V."/>
            <person name="Mustakhimov I."/>
            <person name="Trotsenko Y.A."/>
        </authorList>
    </citation>
    <scope>NUCLEOTIDE SEQUENCE [LARGE SCALE GENOMIC DNA]</scope>
    <source>
        <strain evidence="2 3">PK2</strain>
    </source>
</reference>
<gene>
    <name evidence="2" type="ORF">A6302_01968</name>
</gene>
<protein>
    <recommendedName>
        <fullName evidence="4">Transmembrane protein</fullName>
    </recommendedName>
</protein>
<name>A0A1E3H2Y0_9HYPH</name>
<evidence type="ECO:0000256" key="1">
    <source>
        <dbReference type="SAM" id="Phobius"/>
    </source>
</evidence>
<evidence type="ECO:0000313" key="3">
    <source>
        <dbReference type="Proteomes" id="UP000094622"/>
    </source>
</evidence>
<sequence>MRARVRTYDRASWFFRITATFLLIAAALLVVDFGLRWTSDMFGVNDRSSEPTPVPVDVAGTRLTIPGNMIRYANDRTGEPVNRVDLVVHWPTLGGFTNETARDFADASDTPPFFYLTIQKRESATDSAGRLSSVYQHFFTDRRVPAPAGLVGRELSEDSGLAGEEVYFEAGSTRPFTVHCMHDDGTGFPVTCMTEIHAGGDLSVQLRFRKGLLPQWQELSRGMSALLVSFGVFLN</sequence>
<feature type="transmembrane region" description="Helical" evidence="1">
    <location>
        <begin position="13"/>
        <end position="35"/>
    </location>
</feature>
<keyword evidence="3" id="KW-1185">Reference proteome</keyword>
<dbReference type="AlphaFoldDB" id="A0A1E3H2Y0"/>
<dbReference type="EMBL" id="MCRJ01000042">
    <property type="protein sequence ID" value="ODN70683.1"/>
    <property type="molecule type" value="Genomic_DNA"/>
</dbReference>
<evidence type="ECO:0000313" key="2">
    <source>
        <dbReference type="EMBL" id="ODN70683.1"/>
    </source>
</evidence>
<dbReference type="Proteomes" id="UP000094622">
    <property type="component" value="Unassembled WGS sequence"/>
</dbReference>
<proteinExistence type="predicted"/>
<keyword evidence="1" id="KW-0472">Membrane</keyword>
<comment type="caution">
    <text evidence="2">The sequence shown here is derived from an EMBL/GenBank/DDBJ whole genome shotgun (WGS) entry which is preliminary data.</text>
</comment>
<accession>A0A1E3H2Y0</accession>
<evidence type="ECO:0008006" key="4">
    <source>
        <dbReference type="Google" id="ProtNLM"/>
    </source>
</evidence>
<keyword evidence="1" id="KW-1133">Transmembrane helix</keyword>